<dbReference type="Gene3D" id="3.30.1950.10">
    <property type="entry name" value="wza like domain"/>
    <property type="match status" value="1"/>
</dbReference>
<dbReference type="PANTHER" id="PTHR33619">
    <property type="entry name" value="POLYSACCHARIDE EXPORT PROTEIN GFCE-RELATED"/>
    <property type="match status" value="1"/>
</dbReference>
<evidence type="ECO:0000256" key="1">
    <source>
        <dbReference type="ARBA" id="ARBA00022729"/>
    </source>
</evidence>
<evidence type="ECO:0000256" key="2">
    <source>
        <dbReference type="SAM" id="Coils"/>
    </source>
</evidence>
<feature type="coiled-coil region" evidence="2">
    <location>
        <begin position="285"/>
        <end position="341"/>
    </location>
</feature>
<gene>
    <name evidence="6" type="ORF">QO012_004501</name>
</gene>
<evidence type="ECO:0000313" key="7">
    <source>
        <dbReference type="Proteomes" id="UP001231124"/>
    </source>
</evidence>
<dbReference type="InterPro" id="IPR058781">
    <property type="entry name" value="HH_AprE-like"/>
</dbReference>
<feature type="domain" description="Polysaccharide export protein N-terminal" evidence="4">
    <location>
        <begin position="7"/>
        <end position="94"/>
    </location>
</feature>
<dbReference type="InterPro" id="IPR049712">
    <property type="entry name" value="Poly_export"/>
</dbReference>
<evidence type="ECO:0000259" key="4">
    <source>
        <dbReference type="Pfam" id="PF02563"/>
    </source>
</evidence>
<dbReference type="RefSeq" id="WP_238208328.1">
    <property type="nucleotide sequence ID" value="NZ_BPQE01000049.1"/>
</dbReference>
<dbReference type="Gene3D" id="3.10.560.10">
    <property type="entry name" value="Outer membrane lipoprotein wza domain like"/>
    <property type="match status" value="1"/>
</dbReference>
<dbReference type="EMBL" id="JAUSVP010000022">
    <property type="protein sequence ID" value="MDQ0449976.1"/>
    <property type="molecule type" value="Genomic_DNA"/>
</dbReference>
<dbReference type="PANTHER" id="PTHR33619:SF3">
    <property type="entry name" value="POLYSACCHARIDE EXPORT PROTEIN GFCE-RELATED"/>
    <property type="match status" value="1"/>
</dbReference>
<dbReference type="Pfam" id="PF02563">
    <property type="entry name" value="Poly_export"/>
    <property type="match status" value="1"/>
</dbReference>
<proteinExistence type="predicted"/>
<evidence type="ECO:0000259" key="5">
    <source>
        <dbReference type="Pfam" id="PF25994"/>
    </source>
</evidence>
<keyword evidence="1" id="KW-0732">Signal</keyword>
<keyword evidence="2" id="KW-0175">Coiled coil</keyword>
<name>A0ABU0I5S7_9HYPH</name>
<feature type="coiled-coil region" evidence="2">
    <location>
        <begin position="205"/>
        <end position="232"/>
    </location>
</feature>
<evidence type="ECO:0000256" key="3">
    <source>
        <dbReference type="SAM" id="MobiDB-lite"/>
    </source>
</evidence>
<comment type="caution">
    <text evidence="6">The sequence shown here is derived from an EMBL/GenBank/DDBJ whole genome shotgun (WGS) entry which is preliminary data.</text>
</comment>
<accession>A0ABU0I5S7</accession>
<dbReference type="Proteomes" id="UP001231124">
    <property type="component" value="Unassembled WGS sequence"/>
</dbReference>
<keyword evidence="7" id="KW-1185">Reference proteome</keyword>
<organism evidence="6 7">
    <name type="scientific">Methylobacterium aerolatum</name>
    <dbReference type="NCBI Taxonomy" id="418708"/>
    <lineage>
        <taxon>Bacteria</taxon>
        <taxon>Pseudomonadati</taxon>
        <taxon>Pseudomonadota</taxon>
        <taxon>Alphaproteobacteria</taxon>
        <taxon>Hyphomicrobiales</taxon>
        <taxon>Methylobacteriaceae</taxon>
        <taxon>Methylobacterium</taxon>
    </lineage>
</organism>
<evidence type="ECO:0000313" key="6">
    <source>
        <dbReference type="EMBL" id="MDQ0449976.1"/>
    </source>
</evidence>
<protein>
    <submittedName>
        <fullName evidence="6">Protein involved in polysaccharide export with SLBB domain</fullName>
    </submittedName>
</protein>
<sequence length="417" mass="45625">MSSGARAEEAYRLGPQDELQVKVSDLRTGTGEAYQWQAFNNSKFAIAPSGRLSLPVIGEIDASGRTTAELEGVIGKRLQEKAGLAVKPDASVQIVKFRPFYIMGSVEKPGEYEYRPDLTVLQAVSIAGGLQRLTTDALLGYTREALSAHGDVRDLTNRRLALLAQQARLDAELKDGPLVFGGELASLPKTDRIIAQETQLFESRKAALQGQIVNLNQTKDFLKEQIVSLDAKDQNTGRQIDLIRQELDRITTLVNKGLSAMPRQVEVSQTMAQLESNRLDAQIAVIRARQDVAKADRDILELKDERRTKALQEATETRVKLAETDAKLETARNLLFQAETRAPAEILANADAFSQPDFVIFRKGPNNASTRLVVGDQEAVQPGDVVRVQPRSRARTQATGQTTGTTSAPAPVNVGSR</sequence>
<feature type="domain" description="AprE-like long alpha-helical hairpin" evidence="5">
    <location>
        <begin position="151"/>
        <end position="333"/>
    </location>
</feature>
<feature type="compositionally biased region" description="Low complexity" evidence="3">
    <location>
        <begin position="395"/>
        <end position="411"/>
    </location>
</feature>
<reference evidence="6 7" key="1">
    <citation type="submission" date="2023-07" db="EMBL/GenBank/DDBJ databases">
        <title>Genomic Encyclopedia of Type Strains, Phase IV (KMG-IV): sequencing the most valuable type-strain genomes for metagenomic binning, comparative biology and taxonomic classification.</title>
        <authorList>
            <person name="Goeker M."/>
        </authorList>
    </citation>
    <scope>NUCLEOTIDE SEQUENCE [LARGE SCALE GENOMIC DNA]</scope>
    <source>
        <strain evidence="6 7">DSM 19013</strain>
    </source>
</reference>
<dbReference type="Pfam" id="PF25994">
    <property type="entry name" value="HH_AprE"/>
    <property type="match status" value="1"/>
</dbReference>
<feature type="region of interest" description="Disordered" evidence="3">
    <location>
        <begin position="390"/>
        <end position="417"/>
    </location>
</feature>
<dbReference type="InterPro" id="IPR003715">
    <property type="entry name" value="Poly_export_N"/>
</dbReference>